<keyword evidence="4" id="KW-1185">Reference proteome</keyword>
<accession>A0A8H7UQL9</accession>
<comment type="caution">
    <text evidence="3">The sequence shown here is derived from an EMBL/GenBank/DDBJ whole genome shotgun (WGS) entry which is preliminary data.</text>
</comment>
<gene>
    <name evidence="3" type="ORF">INT44_005045</name>
</gene>
<evidence type="ECO:0000313" key="3">
    <source>
        <dbReference type="EMBL" id="KAG2187359.1"/>
    </source>
</evidence>
<reference evidence="3" key="1">
    <citation type="submission" date="2020-12" db="EMBL/GenBank/DDBJ databases">
        <title>Metabolic potential, ecology and presence of endohyphal bacteria is reflected in genomic diversity of Mucoromycotina.</title>
        <authorList>
            <person name="Muszewska A."/>
            <person name="Okrasinska A."/>
            <person name="Steczkiewicz K."/>
            <person name="Drgas O."/>
            <person name="Orlowska M."/>
            <person name="Perlinska-Lenart U."/>
            <person name="Aleksandrzak-Piekarczyk T."/>
            <person name="Szatraj K."/>
            <person name="Zielenkiewicz U."/>
            <person name="Pilsyk S."/>
            <person name="Malc E."/>
            <person name="Mieczkowski P."/>
            <person name="Kruszewska J.S."/>
            <person name="Biernat P."/>
            <person name="Pawlowska J."/>
        </authorList>
    </citation>
    <scope>NUCLEOTIDE SEQUENCE</scope>
    <source>
        <strain evidence="3">WA0000051536</strain>
    </source>
</reference>
<dbReference type="InterPro" id="IPR052917">
    <property type="entry name" value="Stress-Dev_Protein"/>
</dbReference>
<feature type="region of interest" description="Disordered" evidence="1">
    <location>
        <begin position="30"/>
        <end position="93"/>
    </location>
</feature>
<dbReference type="OrthoDB" id="434253at2759"/>
<name>A0A8H7UQL9_9FUNG</name>
<feature type="compositionally biased region" description="Basic and acidic residues" evidence="1">
    <location>
        <begin position="30"/>
        <end position="39"/>
    </location>
</feature>
<dbReference type="AlphaFoldDB" id="A0A8H7UQL9"/>
<dbReference type="EMBL" id="JAEPRA010000003">
    <property type="protein sequence ID" value="KAG2187359.1"/>
    <property type="molecule type" value="Genomic_DNA"/>
</dbReference>
<dbReference type="InterPro" id="IPR012349">
    <property type="entry name" value="Split_barrel_FMN-bd"/>
</dbReference>
<protein>
    <recommendedName>
        <fullName evidence="2">General stress protein FMN-binding split barrel domain-containing protein</fullName>
    </recommendedName>
</protein>
<sequence>MVALQINLMRLRQEFQQSCDDLLQRFNETEQRRIHKEPSWRPPEYDQANTASNGDEQLDWPASPKESCSSSSLSSASTSLDLSGIESNSRSPPLTIVNDGTLSILHPHKPGHDSVSLTILSIPDISFFHNNLTFNKMNSSLPHGDPVREVNQDMNTSPDKKIDDLYHLIEGISACMMTTRCENTGKLVSRAMSPRKPDPKVPADLWFFANNTTHKFEELRADPNVNLAFYKSGTHEWISVSGTAEITNDRNKIEELYSLDIKAWFGDLGDGVHNGSATDPRISLIFVKADTVHYSLKDRSMPVQMFNIARGMVTGEPPKVSSERGEFRHGRLTTCSKTATNVEFFFLSDLDSKELENARRMSGLQQSIVE</sequence>
<feature type="compositionally biased region" description="Low complexity" evidence="1">
    <location>
        <begin position="63"/>
        <end position="83"/>
    </location>
</feature>
<dbReference type="InterPro" id="IPR038725">
    <property type="entry name" value="YdaG_split_barrel_FMN-bd"/>
</dbReference>
<evidence type="ECO:0000256" key="1">
    <source>
        <dbReference type="SAM" id="MobiDB-lite"/>
    </source>
</evidence>
<dbReference type="PANTHER" id="PTHR34818:SF1">
    <property type="entry name" value="PROTEIN BLI-3"/>
    <property type="match status" value="1"/>
</dbReference>
<dbReference type="Pfam" id="PF16242">
    <property type="entry name" value="Pyrid_ox_like"/>
    <property type="match status" value="1"/>
</dbReference>
<evidence type="ECO:0000313" key="4">
    <source>
        <dbReference type="Proteomes" id="UP000612746"/>
    </source>
</evidence>
<feature type="domain" description="General stress protein FMN-binding split barrel" evidence="2">
    <location>
        <begin position="161"/>
        <end position="317"/>
    </location>
</feature>
<dbReference type="PANTHER" id="PTHR34818">
    <property type="entry name" value="PROTEIN BLI-3"/>
    <property type="match status" value="1"/>
</dbReference>
<dbReference type="SUPFAM" id="SSF50475">
    <property type="entry name" value="FMN-binding split barrel"/>
    <property type="match status" value="1"/>
</dbReference>
<dbReference type="Proteomes" id="UP000612746">
    <property type="component" value="Unassembled WGS sequence"/>
</dbReference>
<organism evidence="3 4">
    <name type="scientific">Umbelopsis vinacea</name>
    <dbReference type="NCBI Taxonomy" id="44442"/>
    <lineage>
        <taxon>Eukaryota</taxon>
        <taxon>Fungi</taxon>
        <taxon>Fungi incertae sedis</taxon>
        <taxon>Mucoromycota</taxon>
        <taxon>Mucoromycotina</taxon>
        <taxon>Umbelopsidomycetes</taxon>
        <taxon>Umbelopsidales</taxon>
        <taxon>Umbelopsidaceae</taxon>
        <taxon>Umbelopsis</taxon>
    </lineage>
</organism>
<evidence type="ECO:0000259" key="2">
    <source>
        <dbReference type="Pfam" id="PF16242"/>
    </source>
</evidence>
<dbReference type="Gene3D" id="2.30.110.10">
    <property type="entry name" value="Electron Transport, Fmn-binding Protein, Chain A"/>
    <property type="match status" value="1"/>
</dbReference>
<proteinExistence type="predicted"/>